<keyword evidence="2" id="KW-0489">Methyltransferase</keyword>
<keyword evidence="3" id="KW-1185">Reference proteome</keyword>
<dbReference type="Proteomes" id="UP000236488">
    <property type="component" value="Unassembled WGS sequence"/>
</dbReference>
<reference evidence="2 3" key="1">
    <citation type="journal article" date="2018" name="Int. J. Syst. Evol. Microbiol.">
        <title>Rubneribacter badeniensis gen. nov., sp. nov. and Enteroscipio rubneri gen. nov., sp. nov., new members of the Eggerthellaceae isolated from human faeces.</title>
        <authorList>
            <person name="Danylec N."/>
            <person name="Gobl A."/>
            <person name="Stoll D.A."/>
            <person name="Hetzer B."/>
            <person name="Kulling S.E."/>
            <person name="Huch M."/>
        </authorList>
    </citation>
    <scope>NUCLEOTIDE SEQUENCE [LARGE SCALE GENOMIC DNA]</scope>
    <source>
        <strain evidence="2 3">ResAG-85</strain>
    </source>
</reference>
<feature type="domain" description="Methyltransferase" evidence="1">
    <location>
        <begin position="71"/>
        <end position="147"/>
    </location>
</feature>
<dbReference type="Gene3D" id="3.40.50.150">
    <property type="entry name" value="Vaccinia Virus protein VP39"/>
    <property type="match status" value="1"/>
</dbReference>
<organism evidence="2 3">
    <name type="scientific">Rubneribacter badeniensis</name>
    <dbReference type="NCBI Taxonomy" id="2070688"/>
    <lineage>
        <taxon>Bacteria</taxon>
        <taxon>Bacillati</taxon>
        <taxon>Actinomycetota</taxon>
        <taxon>Coriobacteriia</taxon>
        <taxon>Eggerthellales</taxon>
        <taxon>Eggerthellaceae</taxon>
        <taxon>Rubneribacter</taxon>
    </lineage>
</organism>
<accession>A0A2K2U8I8</accession>
<dbReference type="Pfam" id="PF13649">
    <property type="entry name" value="Methyltransf_25"/>
    <property type="match status" value="1"/>
</dbReference>
<evidence type="ECO:0000313" key="3">
    <source>
        <dbReference type="Proteomes" id="UP000236488"/>
    </source>
</evidence>
<dbReference type="AlphaFoldDB" id="A0A2K2U8I8"/>
<gene>
    <name evidence="2" type="ORF">C2L80_00520</name>
</gene>
<dbReference type="EMBL" id="PPEL01000001">
    <property type="protein sequence ID" value="PNV66643.1"/>
    <property type="molecule type" value="Genomic_DNA"/>
</dbReference>
<keyword evidence="2" id="KW-0808">Transferase</keyword>
<dbReference type="PANTHER" id="PTHR43667:SF2">
    <property type="entry name" value="FATTY ACID C-METHYL TRANSFERASE"/>
    <property type="match status" value="1"/>
</dbReference>
<name>A0A2K2U8I8_9ACTN</name>
<comment type="caution">
    <text evidence="2">The sequence shown here is derived from an EMBL/GenBank/DDBJ whole genome shotgun (WGS) entry which is preliminary data.</text>
</comment>
<dbReference type="SUPFAM" id="SSF53335">
    <property type="entry name" value="S-adenosyl-L-methionine-dependent methyltransferases"/>
    <property type="match status" value="1"/>
</dbReference>
<dbReference type="RefSeq" id="WP_103262378.1">
    <property type="nucleotide sequence ID" value="NZ_PPEL01000001.1"/>
</dbReference>
<protein>
    <submittedName>
        <fullName evidence="2">Methyltransferase type 12</fullName>
    </submittedName>
</protein>
<sequence>MPENNMSEPAEFQLTTRDWNDEWKRLQQKRRRFDDAGYWDKRAATFSTKDAPNPYVERFLELAGIEPGETVFDMGCGTGALSVPLGKRGHKVVAADFSRGMLDQLRAALDREGVSTVTLKQMSWEDDWPSFGVRPGAADVALASRSVATADLKDSLLRLTDVARRRVCVTLATGTSPRTDERILNAIGLKSVLGRDYLYAFNILANEGLRPEVAYIDSTRTDTFDSSDEAYDAFARMANDATAALVGEKERAAALARLRPWLADNLVANERAGRPDKKGVPEKALRLREPRVVTWAFLAWNI</sequence>
<dbReference type="PANTHER" id="PTHR43667">
    <property type="entry name" value="CYCLOPROPANE-FATTY-ACYL-PHOSPHOLIPID SYNTHASE"/>
    <property type="match status" value="1"/>
</dbReference>
<dbReference type="InterPro" id="IPR050723">
    <property type="entry name" value="CFA/CMAS"/>
</dbReference>
<dbReference type="GO" id="GO:0008168">
    <property type="term" value="F:methyltransferase activity"/>
    <property type="evidence" value="ECO:0007669"/>
    <property type="project" value="UniProtKB-KW"/>
</dbReference>
<dbReference type="CDD" id="cd02440">
    <property type="entry name" value="AdoMet_MTases"/>
    <property type="match status" value="1"/>
</dbReference>
<evidence type="ECO:0000259" key="1">
    <source>
        <dbReference type="Pfam" id="PF13649"/>
    </source>
</evidence>
<dbReference type="InterPro" id="IPR029063">
    <property type="entry name" value="SAM-dependent_MTases_sf"/>
</dbReference>
<dbReference type="InterPro" id="IPR041698">
    <property type="entry name" value="Methyltransf_25"/>
</dbReference>
<evidence type="ECO:0000313" key="2">
    <source>
        <dbReference type="EMBL" id="PNV66643.1"/>
    </source>
</evidence>
<proteinExistence type="predicted"/>
<dbReference type="GO" id="GO:0032259">
    <property type="term" value="P:methylation"/>
    <property type="evidence" value="ECO:0007669"/>
    <property type="project" value="UniProtKB-KW"/>
</dbReference>